<organism evidence="3 4">
    <name type="scientific">Croceitalea vernalis</name>
    <dbReference type="NCBI Taxonomy" id="3075599"/>
    <lineage>
        <taxon>Bacteria</taxon>
        <taxon>Pseudomonadati</taxon>
        <taxon>Bacteroidota</taxon>
        <taxon>Flavobacteriia</taxon>
        <taxon>Flavobacteriales</taxon>
        <taxon>Flavobacteriaceae</taxon>
        <taxon>Croceitalea</taxon>
    </lineage>
</organism>
<evidence type="ECO:0000313" key="3">
    <source>
        <dbReference type="EMBL" id="MDT0622785.1"/>
    </source>
</evidence>
<evidence type="ECO:0000313" key="4">
    <source>
        <dbReference type="Proteomes" id="UP001250662"/>
    </source>
</evidence>
<proteinExistence type="predicted"/>
<feature type="transmembrane region" description="Helical" evidence="2">
    <location>
        <begin position="46"/>
        <end position="66"/>
    </location>
</feature>
<evidence type="ECO:0008006" key="5">
    <source>
        <dbReference type="Google" id="ProtNLM"/>
    </source>
</evidence>
<dbReference type="RefSeq" id="WP_311388449.1">
    <property type="nucleotide sequence ID" value="NZ_JAVRHU010000005.1"/>
</dbReference>
<protein>
    <recommendedName>
        <fullName evidence="5">Anti-sigma factor</fullName>
    </recommendedName>
</protein>
<keyword evidence="2" id="KW-0812">Transmembrane</keyword>
<gene>
    <name evidence="3" type="ORF">RM520_14240</name>
</gene>
<keyword evidence="2" id="KW-1133">Transmembrane helix</keyword>
<dbReference type="EMBL" id="JAVRHU010000005">
    <property type="protein sequence ID" value="MDT0622785.1"/>
    <property type="molecule type" value="Genomic_DNA"/>
</dbReference>
<keyword evidence="4" id="KW-1185">Reference proteome</keyword>
<comment type="caution">
    <text evidence="3">The sequence shown here is derived from an EMBL/GenBank/DDBJ whole genome shotgun (WGS) entry which is preliminary data.</text>
</comment>
<feature type="coiled-coil region" evidence="1">
    <location>
        <begin position="128"/>
        <end position="193"/>
    </location>
</feature>
<dbReference type="Proteomes" id="UP001250662">
    <property type="component" value="Unassembled WGS sequence"/>
</dbReference>
<evidence type="ECO:0000256" key="2">
    <source>
        <dbReference type="SAM" id="Phobius"/>
    </source>
</evidence>
<sequence>MAQDLRELFKEQRENEKFKMKDGHENRFLSLLEEELPSAKRTNSYLWLKIAASVVIVLSIGSYLLLKESHNKDVIKTTVVEHTKDDLKKSISLGDLSPELKKVENYYVANINYELSKLKVSEENKEVVDGFLSRLDELNVEYEVLNKELNEIGPNDQTIEAAINNLQLRLQLMQKLKSKLNQLKSSKNEHESTNII</sequence>
<reference evidence="3 4" key="1">
    <citation type="submission" date="2023-09" db="EMBL/GenBank/DDBJ databases">
        <authorList>
            <person name="Rey-Velasco X."/>
        </authorList>
    </citation>
    <scope>NUCLEOTIDE SEQUENCE [LARGE SCALE GENOMIC DNA]</scope>
    <source>
        <strain evidence="3 4">P007</strain>
    </source>
</reference>
<name>A0ABU3BKU5_9FLAO</name>
<evidence type="ECO:0000256" key="1">
    <source>
        <dbReference type="SAM" id="Coils"/>
    </source>
</evidence>
<accession>A0ABU3BKU5</accession>
<keyword evidence="2" id="KW-0472">Membrane</keyword>
<keyword evidence="1" id="KW-0175">Coiled coil</keyword>